<protein>
    <recommendedName>
        <fullName evidence="4">Outer membrane protein beta-barrel domain-containing protein</fullName>
    </recommendedName>
</protein>
<dbReference type="RefSeq" id="WP_153128194.1">
    <property type="nucleotide sequence ID" value="NZ_VZCW01000126.1"/>
</dbReference>
<name>A0AA90UET1_9BACT</name>
<gene>
    <name evidence="2" type="ORF">F7D95_05145</name>
</gene>
<dbReference type="AlphaFoldDB" id="A0AA90UET1"/>
<evidence type="ECO:0000313" key="3">
    <source>
        <dbReference type="Proteomes" id="UP000442105"/>
    </source>
</evidence>
<dbReference type="EMBL" id="VZCW01000126">
    <property type="protein sequence ID" value="MQN12219.1"/>
    <property type="molecule type" value="Genomic_DNA"/>
</dbReference>
<comment type="caution">
    <text evidence="2">The sequence shown here is derived from an EMBL/GenBank/DDBJ whole genome shotgun (WGS) entry which is preliminary data.</text>
</comment>
<evidence type="ECO:0000313" key="2">
    <source>
        <dbReference type="EMBL" id="MQN12219.1"/>
    </source>
</evidence>
<feature type="chain" id="PRO_5041643763" description="Outer membrane protein beta-barrel domain-containing protein" evidence="1">
    <location>
        <begin position="20"/>
        <end position="761"/>
    </location>
</feature>
<proteinExistence type="predicted"/>
<sequence length="761" mass="87274">MRKLFLLCLIMLISVTTMAESYSGKIISGNKLQGLADATIQLFNNNVFVGGCKSKTDGSFSVNTSQKATRISVSYVGLESYTRKDSLGLPENLGVIALSTHNVGLKEVTVTGTLKQETYNKDIYLITDSMRKGTASSGQLLEKIPGFLRDWENDKLRVNGEEDIVLLVNDVEKSSDYAMRINPKRVKKVEITYNPTGKYEGRRMLLNLSLFDDYIGWDFVPYTNLQYGKNNMNQETVGGSYTYSVNKLSFNITSAFSNVVNKESDSFTRMYADNYERSSQEFDSGNPNKIGKKLGYDISLGAEYQLAKGHSLSFQTKGTFNQSLDSTMYFITEKDNGNVAQYEQWNRDKYYSNDYNVGLFYRGSLGKLYVSSDLTYDYYNVREKRTYWSNSNLSETPTLGDKNYVFYDLSISRPLSKHFDFYADYNLAWRKYNDTDRNTDELKYWSKNIRHFMLAMLTWHPVGSFYVSGGALWLGNSDDNNVGHIANYSWSPMGRLFYKPWRIVTIRSNFHISAMYPNLDQLTATEYQIDSKMIHGGNPLLKSSRLIYLDATMSIDKLFNIIFVNFYNKDMNESLYYSLLPTGMVKESYKNADWHRMMFILSGDYKLFKDCNLGVNLSYFHDVASVEEGIKRKGDIWKMYMQARYKISPLKLNVQASYDLNYATTPTLQGKYTKHLGYAKIVLNRLFSNGKLEGTLTATMPANIGKRKFGYEYHLPYFTTVTNSSRNSTYGPYVVLGVKMFLHGGKQVRMRQNSFNVDAEK</sequence>
<dbReference type="SUPFAM" id="SSF56935">
    <property type="entry name" value="Porins"/>
    <property type="match status" value="1"/>
</dbReference>
<reference evidence="3" key="1">
    <citation type="submission" date="2019-09" db="EMBL/GenBank/DDBJ databases">
        <title>Distinct polysaccharide growth profiles of human intestinal Prevotella copri isolates.</title>
        <authorList>
            <person name="Fehlner-Peach H."/>
            <person name="Magnabosco C."/>
            <person name="Raghavan V."/>
            <person name="Scher J.U."/>
            <person name="Tett A."/>
            <person name="Cox L.M."/>
            <person name="Gottsegen C."/>
            <person name="Watters A."/>
            <person name="Wiltshire- Gordon J.D."/>
            <person name="Segata N."/>
            <person name="Bonneau R."/>
            <person name="Littman D.R."/>
        </authorList>
    </citation>
    <scope>NUCLEOTIDE SEQUENCE [LARGE SCALE GENOMIC DNA]</scope>
    <source>
        <strain evidence="3">iAQ1179</strain>
    </source>
</reference>
<accession>A0AA90UET1</accession>
<organism evidence="2 3">
    <name type="scientific">Segatella copri</name>
    <dbReference type="NCBI Taxonomy" id="165179"/>
    <lineage>
        <taxon>Bacteria</taxon>
        <taxon>Pseudomonadati</taxon>
        <taxon>Bacteroidota</taxon>
        <taxon>Bacteroidia</taxon>
        <taxon>Bacteroidales</taxon>
        <taxon>Prevotellaceae</taxon>
        <taxon>Segatella</taxon>
    </lineage>
</organism>
<dbReference type="Proteomes" id="UP000442105">
    <property type="component" value="Unassembled WGS sequence"/>
</dbReference>
<evidence type="ECO:0008006" key="4">
    <source>
        <dbReference type="Google" id="ProtNLM"/>
    </source>
</evidence>
<evidence type="ECO:0000256" key="1">
    <source>
        <dbReference type="SAM" id="SignalP"/>
    </source>
</evidence>
<keyword evidence="1" id="KW-0732">Signal</keyword>
<feature type="signal peptide" evidence="1">
    <location>
        <begin position="1"/>
        <end position="19"/>
    </location>
</feature>